<dbReference type="PROSITE" id="PS51891">
    <property type="entry name" value="CENP_V_GFA"/>
    <property type="match status" value="1"/>
</dbReference>
<protein>
    <recommendedName>
        <fullName evidence="4">CENP-V/GFA domain-containing protein</fullName>
    </recommendedName>
</protein>
<dbReference type="Proteomes" id="UP000799429">
    <property type="component" value="Unassembled WGS sequence"/>
</dbReference>
<keyword evidence="6" id="KW-1185">Reference proteome</keyword>
<keyword evidence="3" id="KW-0862">Zinc</keyword>
<accession>A0A9P4VRB3</accession>
<sequence length="144" mass="15931">MCRKAMGSILPQLITIPTQNIQPPLSSFPTYKTYRSSSFAKRSFCSECGSPLTYMSDNAPNDTELYVGNLDEDVLCGQKTGKKIEDETGIRAERDGKGYGKQLLYAKQHLFCENMVEGVTDRLPGKMYWRGSKGGKGFDGAPVD</sequence>
<feature type="non-terminal residue" evidence="5">
    <location>
        <position position="144"/>
    </location>
</feature>
<evidence type="ECO:0000313" key="6">
    <source>
        <dbReference type="Proteomes" id="UP000799429"/>
    </source>
</evidence>
<gene>
    <name evidence="5" type="ORF">M501DRAFT_1004485</name>
</gene>
<organism evidence="5 6">
    <name type="scientific">Patellaria atrata CBS 101060</name>
    <dbReference type="NCBI Taxonomy" id="1346257"/>
    <lineage>
        <taxon>Eukaryota</taxon>
        <taxon>Fungi</taxon>
        <taxon>Dikarya</taxon>
        <taxon>Ascomycota</taxon>
        <taxon>Pezizomycotina</taxon>
        <taxon>Dothideomycetes</taxon>
        <taxon>Dothideomycetes incertae sedis</taxon>
        <taxon>Patellariales</taxon>
        <taxon>Patellariaceae</taxon>
        <taxon>Patellaria</taxon>
    </lineage>
</organism>
<evidence type="ECO:0000259" key="4">
    <source>
        <dbReference type="PROSITE" id="PS51891"/>
    </source>
</evidence>
<dbReference type="GO" id="GO:0046872">
    <property type="term" value="F:metal ion binding"/>
    <property type="evidence" value="ECO:0007669"/>
    <property type="project" value="UniProtKB-KW"/>
</dbReference>
<feature type="domain" description="CENP-V/GFA" evidence="4">
    <location>
        <begin position="1"/>
        <end position="100"/>
    </location>
</feature>
<dbReference type="InterPro" id="IPR011057">
    <property type="entry name" value="Mss4-like_sf"/>
</dbReference>
<dbReference type="AlphaFoldDB" id="A0A9P4VRB3"/>
<evidence type="ECO:0000256" key="1">
    <source>
        <dbReference type="ARBA" id="ARBA00005495"/>
    </source>
</evidence>
<dbReference type="OrthoDB" id="6329284at2759"/>
<evidence type="ECO:0000256" key="2">
    <source>
        <dbReference type="ARBA" id="ARBA00022723"/>
    </source>
</evidence>
<comment type="similarity">
    <text evidence="1">Belongs to the Gfa family.</text>
</comment>
<comment type="caution">
    <text evidence="5">The sequence shown here is derived from an EMBL/GenBank/DDBJ whole genome shotgun (WGS) entry which is preliminary data.</text>
</comment>
<reference evidence="5" key="1">
    <citation type="journal article" date="2020" name="Stud. Mycol.">
        <title>101 Dothideomycetes genomes: a test case for predicting lifestyles and emergence of pathogens.</title>
        <authorList>
            <person name="Haridas S."/>
            <person name="Albert R."/>
            <person name="Binder M."/>
            <person name="Bloem J."/>
            <person name="Labutti K."/>
            <person name="Salamov A."/>
            <person name="Andreopoulos B."/>
            <person name="Baker S."/>
            <person name="Barry K."/>
            <person name="Bills G."/>
            <person name="Bluhm B."/>
            <person name="Cannon C."/>
            <person name="Castanera R."/>
            <person name="Culley D."/>
            <person name="Daum C."/>
            <person name="Ezra D."/>
            <person name="Gonzalez J."/>
            <person name="Henrissat B."/>
            <person name="Kuo A."/>
            <person name="Liang C."/>
            <person name="Lipzen A."/>
            <person name="Lutzoni F."/>
            <person name="Magnuson J."/>
            <person name="Mondo S."/>
            <person name="Nolan M."/>
            <person name="Ohm R."/>
            <person name="Pangilinan J."/>
            <person name="Park H.-J."/>
            <person name="Ramirez L."/>
            <person name="Alfaro M."/>
            <person name="Sun H."/>
            <person name="Tritt A."/>
            <person name="Yoshinaga Y."/>
            <person name="Zwiers L.-H."/>
            <person name="Turgeon B."/>
            <person name="Goodwin S."/>
            <person name="Spatafora J."/>
            <person name="Crous P."/>
            <person name="Grigoriev I."/>
        </authorList>
    </citation>
    <scope>NUCLEOTIDE SEQUENCE</scope>
    <source>
        <strain evidence="5">CBS 101060</strain>
    </source>
</reference>
<dbReference type="Pfam" id="PF04828">
    <property type="entry name" value="GFA"/>
    <property type="match status" value="1"/>
</dbReference>
<evidence type="ECO:0000256" key="3">
    <source>
        <dbReference type="ARBA" id="ARBA00022833"/>
    </source>
</evidence>
<dbReference type="InterPro" id="IPR006913">
    <property type="entry name" value="CENP-V/GFA"/>
</dbReference>
<dbReference type="EMBL" id="MU006096">
    <property type="protein sequence ID" value="KAF2838677.1"/>
    <property type="molecule type" value="Genomic_DNA"/>
</dbReference>
<keyword evidence="2" id="KW-0479">Metal-binding</keyword>
<evidence type="ECO:0000313" key="5">
    <source>
        <dbReference type="EMBL" id="KAF2838677.1"/>
    </source>
</evidence>
<dbReference type="Gene3D" id="3.90.1590.10">
    <property type="entry name" value="glutathione-dependent formaldehyde- activating enzyme (gfa)"/>
    <property type="match status" value="1"/>
</dbReference>
<dbReference type="SUPFAM" id="SSF51316">
    <property type="entry name" value="Mss4-like"/>
    <property type="match status" value="1"/>
</dbReference>
<dbReference type="GO" id="GO:0016846">
    <property type="term" value="F:carbon-sulfur lyase activity"/>
    <property type="evidence" value="ECO:0007669"/>
    <property type="project" value="InterPro"/>
</dbReference>
<proteinExistence type="inferred from homology"/>
<name>A0A9P4VRB3_9PEZI</name>